<keyword evidence="6 12" id="KW-0812">Transmembrane</keyword>
<keyword evidence="8 13" id="KW-0798">TonB box</keyword>
<feature type="signal peptide" evidence="14">
    <location>
        <begin position="1"/>
        <end position="42"/>
    </location>
</feature>
<dbReference type="NCBIfam" id="TIGR01783">
    <property type="entry name" value="TonB-siderophor"/>
    <property type="match status" value="1"/>
</dbReference>
<sequence length="828" mass="88463">MPQQANQSAVRGAAPSSFTLRPLSGAVALALAGLCALAPAQAQTAAPAVQQAAARQGYNIPAGPLAATLRNIASSAGVPLAFTADLTDGKTSAVLRGQFTTQEAFAAALAGSGLQSVLLSNGAYVLRKQAAAAPGASAAGVASQTMAAVTVTATATARTEGSDSYTTGVANTATKLNLALRDTPQSVSVLTRRQIDDLGIKTLDDAVQSITGLVTQKGNYAGDSGSFGARGFAIDNMLFDGVPTSLGTNASFNADNDDLAIYDRIEVVRGAAGLTTGAGTPSAAINMVRKRPTLAPQVLLSASAGSWNNYRGELDAAGPLNEAKTLRGRVVITAQDKKNFYDVVHDRQHQVYGILEAALAARTTLTLGLHYRKSDSDGLSIGVPTAPDGKFLALPRSIYLGNDFDYWRQTDKTAFAELEQRFDNDWRVRLALTHKTPEIATMMSGLSRKDGKLYQNSQSYKAENAQTSYDAYATGPFTLFGRQHELTLGLSHRKALKNSYGGWSKDAWTDQAQLVDPFHWNSGTVTAPDINYSQWGTKSSIKQSAVYGATRLRLADPLSLIVGARVSWYKDEKNFSVAREVTPYAGVVYDLDARHSVYASWTEVFQPQGINDKNKQPLKPISGSNYEAGVKGEYFDGALNASAAVFQIRQQNRAVDDLSGPSVCPGSNWGYCKRASGEVRSEGVELEASGALTPNWQLSGGYTYVSAKYTKDSDVANIGKVFDSKYPAHQLKLATSYRLPGAWQQWRVGASLYGQSAVYGAGDGARVDQGRYAVAGLNAGYQIDSKAELRVNVNNLFDKHYYQGVYSDVFGNLFGTPRSVMLTLNYKL</sequence>
<dbReference type="PANTHER" id="PTHR32552:SF74">
    <property type="entry name" value="HYDROXAMATE SIDEROPHORE RECEPTOR FHUE"/>
    <property type="match status" value="1"/>
</dbReference>
<evidence type="ECO:0000256" key="3">
    <source>
        <dbReference type="ARBA" id="ARBA00022448"/>
    </source>
</evidence>
<dbReference type="InterPro" id="IPR012910">
    <property type="entry name" value="Plug_dom"/>
</dbReference>
<dbReference type="CDD" id="cd01347">
    <property type="entry name" value="ligand_gated_channel"/>
    <property type="match status" value="1"/>
</dbReference>
<keyword evidence="5" id="KW-0406">Ion transport</keyword>
<dbReference type="SUPFAM" id="SSF56935">
    <property type="entry name" value="Porins"/>
    <property type="match status" value="1"/>
</dbReference>
<keyword evidence="10 16" id="KW-0675">Receptor</keyword>
<keyword evidence="5" id="KW-0410">Iron transport</keyword>
<gene>
    <name evidence="16" type="ORF">OIK44_14075</name>
</gene>
<dbReference type="EMBL" id="JAQQXR010000005">
    <property type="protein sequence ID" value="MDC8758707.1"/>
    <property type="molecule type" value="Genomic_DNA"/>
</dbReference>
<feature type="domain" description="Secretin/TonB short N-terminal" evidence="15">
    <location>
        <begin position="78"/>
        <end position="129"/>
    </location>
</feature>
<keyword evidence="11 12" id="KW-0998">Cell outer membrane</keyword>
<evidence type="ECO:0000256" key="6">
    <source>
        <dbReference type="ARBA" id="ARBA00022692"/>
    </source>
</evidence>
<evidence type="ECO:0000256" key="10">
    <source>
        <dbReference type="ARBA" id="ARBA00023170"/>
    </source>
</evidence>
<evidence type="ECO:0000313" key="17">
    <source>
        <dbReference type="Proteomes" id="UP001221208"/>
    </source>
</evidence>
<evidence type="ECO:0000256" key="1">
    <source>
        <dbReference type="ARBA" id="ARBA00004571"/>
    </source>
</evidence>
<dbReference type="PROSITE" id="PS52016">
    <property type="entry name" value="TONB_DEPENDENT_REC_3"/>
    <property type="match status" value="1"/>
</dbReference>
<keyword evidence="14" id="KW-0732">Signal</keyword>
<dbReference type="InterPro" id="IPR039426">
    <property type="entry name" value="TonB-dep_rcpt-like"/>
</dbReference>
<evidence type="ECO:0000256" key="2">
    <source>
        <dbReference type="ARBA" id="ARBA00009810"/>
    </source>
</evidence>
<reference evidence="16 17" key="1">
    <citation type="submission" date="2022-10" db="EMBL/GenBank/DDBJ databases">
        <title>Janthinobacterium sp. hw3 Genome sequencing.</title>
        <authorList>
            <person name="Park S."/>
        </authorList>
    </citation>
    <scope>NUCLEOTIDE SEQUENCE [LARGE SCALE GENOMIC DNA]</scope>
    <source>
        <strain evidence="17">hw3</strain>
    </source>
</reference>
<dbReference type="Pfam" id="PF07660">
    <property type="entry name" value="STN"/>
    <property type="match status" value="1"/>
</dbReference>
<keyword evidence="3 12" id="KW-0813">Transport</keyword>
<dbReference type="RefSeq" id="WP_273671438.1">
    <property type="nucleotide sequence ID" value="NZ_JAQQXR010000005.1"/>
</dbReference>
<comment type="caution">
    <text evidence="16">The sequence shown here is derived from an EMBL/GenBank/DDBJ whole genome shotgun (WGS) entry which is preliminary data.</text>
</comment>
<keyword evidence="9 12" id="KW-0472">Membrane</keyword>
<evidence type="ECO:0000256" key="7">
    <source>
        <dbReference type="ARBA" id="ARBA00023004"/>
    </source>
</evidence>
<dbReference type="SMART" id="SM00965">
    <property type="entry name" value="STN"/>
    <property type="match status" value="1"/>
</dbReference>
<dbReference type="Gene3D" id="3.55.50.30">
    <property type="match status" value="1"/>
</dbReference>
<comment type="subcellular location">
    <subcellularLocation>
        <location evidence="1 12">Cell outer membrane</location>
        <topology evidence="1 12">Multi-pass membrane protein</topology>
    </subcellularLocation>
</comment>
<dbReference type="Pfam" id="PF00593">
    <property type="entry name" value="TonB_dep_Rec_b-barrel"/>
    <property type="match status" value="1"/>
</dbReference>
<comment type="similarity">
    <text evidence="2 12 13">Belongs to the TonB-dependent receptor family.</text>
</comment>
<evidence type="ECO:0000256" key="4">
    <source>
        <dbReference type="ARBA" id="ARBA00022452"/>
    </source>
</evidence>
<dbReference type="Gene3D" id="2.40.170.20">
    <property type="entry name" value="TonB-dependent receptor, beta-barrel domain"/>
    <property type="match status" value="1"/>
</dbReference>
<dbReference type="InterPro" id="IPR010105">
    <property type="entry name" value="TonB_sidphr_rcpt"/>
</dbReference>
<evidence type="ECO:0000313" key="16">
    <source>
        <dbReference type="EMBL" id="MDC8758707.1"/>
    </source>
</evidence>
<name>A0ABT5K154_9BURK</name>
<proteinExistence type="inferred from homology"/>
<keyword evidence="7" id="KW-0408">Iron</keyword>
<evidence type="ECO:0000256" key="12">
    <source>
        <dbReference type="PROSITE-ProRule" id="PRU01360"/>
    </source>
</evidence>
<dbReference type="Proteomes" id="UP001221208">
    <property type="component" value="Unassembled WGS sequence"/>
</dbReference>
<keyword evidence="17" id="KW-1185">Reference proteome</keyword>
<accession>A0ABT5K154</accession>
<dbReference type="Pfam" id="PF07715">
    <property type="entry name" value="Plug"/>
    <property type="match status" value="1"/>
</dbReference>
<keyword evidence="4 12" id="KW-1134">Transmembrane beta strand</keyword>
<evidence type="ECO:0000256" key="9">
    <source>
        <dbReference type="ARBA" id="ARBA00023136"/>
    </source>
</evidence>
<evidence type="ECO:0000256" key="8">
    <source>
        <dbReference type="ARBA" id="ARBA00023077"/>
    </source>
</evidence>
<dbReference type="PANTHER" id="PTHR32552">
    <property type="entry name" value="FERRICHROME IRON RECEPTOR-RELATED"/>
    <property type="match status" value="1"/>
</dbReference>
<organism evidence="16 17">
    <name type="scientific">Janthinobacterium fluminis</name>
    <dbReference type="NCBI Taxonomy" id="2987524"/>
    <lineage>
        <taxon>Bacteria</taxon>
        <taxon>Pseudomonadati</taxon>
        <taxon>Pseudomonadota</taxon>
        <taxon>Betaproteobacteria</taxon>
        <taxon>Burkholderiales</taxon>
        <taxon>Oxalobacteraceae</taxon>
        <taxon>Janthinobacterium</taxon>
    </lineage>
</organism>
<evidence type="ECO:0000256" key="13">
    <source>
        <dbReference type="RuleBase" id="RU003357"/>
    </source>
</evidence>
<dbReference type="InterPro" id="IPR036942">
    <property type="entry name" value="Beta-barrel_TonB_sf"/>
</dbReference>
<dbReference type="InterPro" id="IPR000531">
    <property type="entry name" value="Beta-barrel_TonB"/>
</dbReference>
<evidence type="ECO:0000256" key="5">
    <source>
        <dbReference type="ARBA" id="ARBA00022496"/>
    </source>
</evidence>
<feature type="chain" id="PRO_5046862429" evidence="14">
    <location>
        <begin position="43"/>
        <end position="828"/>
    </location>
</feature>
<dbReference type="InterPro" id="IPR037066">
    <property type="entry name" value="Plug_dom_sf"/>
</dbReference>
<evidence type="ECO:0000256" key="14">
    <source>
        <dbReference type="SAM" id="SignalP"/>
    </source>
</evidence>
<evidence type="ECO:0000259" key="15">
    <source>
        <dbReference type="SMART" id="SM00965"/>
    </source>
</evidence>
<evidence type="ECO:0000256" key="11">
    <source>
        <dbReference type="ARBA" id="ARBA00023237"/>
    </source>
</evidence>
<protein>
    <submittedName>
        <fullName evidence="16">TonB-dependent siderophore receptor</fullName>
    </submittedName>
</protein>
<dbReference type="Gene3D" id="2.170.130.10">
    <property type="entry name" value="TonB-dependent receptor, plug domain"/>
    <property type="match status" value="1"/>
</dbReference>
<dbReference type="InterPro" id="IPR011662">
    <property type="entry name" value="Secretin/TonB_short_N"/>
</dbReference>